<evidence type="ECO:0000256" key="1">
    <source>
        <dbReference type="SAM" id="SignalP"/>
    </source>
</evidence>
<dbReference type="AlphaFoldDB" id="A0A238JG73"/>
<dbReference type="RefSeq" id="WP_099247367.1">
    <property type="nucleotide sequence ID" value="NZ_FXXP01000002.1"/>
</dbReference>
<evidence type="ECO:0000313" key="2">
    <source>
        <dbReference type="EMBL" id="SMX29393.1"/>
    </source>
</evidence>
<gene>
    <name evidence="2" type="ORF">TRP8649_03527</name>
</gene>
<accession>A0A238JG73</accession>
<keyword evidence="3" id="KW-1185">Reference proteome</keyword>
<keyword evidence="1" id="KW-0732">Signal</keyword>
<protein>
    <submittedName>
        <fullName evidence="2">Uncharacterized protein</fullName>
    </submittedName>
</protein>
<dbReference type="EMBL" id="FXXP01000002">
    <property type="protein sequence ID" value="SMX29393.1"/>
    <property type="molecule type" value="Genomic_DNA"/>
</dbReference>
<dbReference type="Proteomes" id="UP000225972">
    <property type="component" value="Unassembled WGS sequence"/>
</dbReference>
<proteinExistence type="predicted"/>
<reference evidence="3" key="1">
    <citation type="submission" date="2017-05" db="EMBL/GenBank/DDBJ databases">
        <authorList>
            <person name="Rodrigo-Torres L."/>
            <person name="Arahal R. D."/>
            <person name="Lucena T."/>
        </authorList>
    </citation>
    <scope>NUCLEOTIDE SEQUENCE [LARGE SCALE GENOMIC DNA]</scope>
    <source>
        <strain evidence="3">CECT 8649</strain>
    </source>
</reference>
<name>A0A238JG73_9RHOB</name>
<feature type="signal peptide" evidence="1">
    <location>
        <begin position="1"/>
        <end position="22"/>
    </location>
</feature>
<feature type="chain" id="PRO_5012782644" evidence="1">
    <location>
        <begin position="23"/>
        <end position="60"/>
    </location>
</feature>
<evidence type="ECO:0000313" key="3">
    <source>
        <dbReference type="Proteomes" id="UP000225972"/>
    </source>
</evidence>
<sequence>MTRMTLTLTVISLTVFTSGAQALTAQIDGLRGADGKGASLTAQIDGFASAGGLGTTRVRK</sequence>
<organism evidence="2 3">
    <name type="scientific">Pelagimonas phthalicica</name>
    <dbReference type="NCBI Taxonomy" id="1037362"/>
    <lineage>
        <taxon>Bacteria</taxon>
        <taxon>Pseudomonadati</taxon>
        <taxon>Pseudomonadota</taxon>
        <taxon>Alphaproteobacteria</taxon>
        <taxon>Rhodobacterales</taxon>
        <taxon>Roseobacteraceae</taxon>
        <taxon>Pelagimonas</taxon>
    </lineage>
</organism>